<dbReference type="SUPFAM" id="SSF53850">
    <property type="entry name" value="Periplasmic binding protein-like II"/>
    <property type="match status" value="1"/>
</dbReference>
<dbReference type="HOGENOM" id="CLU_039613_39_0_5"/>
<proteinExistence type="inferred from homology"/>
<comment type="function">
    <text evidence="1">NodD regulates the expression of the nodABCFE genes which encode other nodulation proteins. NodD is also a negative regulator of its own expression. Binds flavonoids as inducers.</text>
</comment>
<dbReference type="EMBL" id="AGWX01000001">
    <property type="protein sequence ID" value="EKS41213.1"/>
    <property type="molecule type" value="Genomic_DNA"/>
</dbReference>
<dbReference type="Gene3D" id="3.40.190.10">
    <property type="entry name" value="Periplasmic binding protein-like II"/>
    <property type="match status" value="2"/>
</dbReference>
<dbReference type="InterPro" id="IPR037402">
    <property type="entry name" value="YidZ_PBP2"/>
</dbReference>
<keyword evidence="8" id="KW-0804">Transcription</keyword>
<feature type="domain" description="HTH lysR-type" evidence="9">
    <location>
        <begin position="25"/>
        <end position="82"/>
    </location>
</feature>
<reference evidence="10 11" key="1">
    <citation type="submission" date="2012-04" db="EMBL/GenBank/DDBJ databases">
        <title>The Genome Sequence of Afipia broomeae ATCC 49717.</title>
        <authorList>
            <consortium name="The Broad Institute Genome Sequencing Platform"/>
            <person name="Earl A."/>
            <person name="Ward D."/>
            <person name="Feldgarden M."/>
            <person name="Gevers D."/>
            <person name="Huys G."/>
            <person name="Walker B."/>
            <person name="Young S.K."/>
            <person name="Zeng Q."/>
            <person name="Gargeya S."/>
            <person name="Fitzgerald M."/>
            <person name="Haas B."/>
            <person name="Abouelleil A."/>
            <person name="Alvarado L."/>
            <person name="Arachchi H.M."/>
            <person name="Berlin A."/>
            <person name="Chapman S.B."/>
            <person name="Goldberg J."/>
            <person name="Griggs A."/>
            <person name="Gujja S."/>
            <person name="Hansen M."/>
            <person name="Howarth C."/>
            <person name="Imamovic A."/>
            <person name="Larimer J."/>
            <person name="McCowen C."/>
            <person name="Montmayeur A."/>
            <person name="Murphy C."/>
            <person name="Neiman D."/>
            <person name="Pearson M."/>
            <person name="Priest M."/>
            <person name="Roberts A."/>
            <person name="Saif S."/>
            <person name="Shea T."/>
            <person name="Sisk P."/>
            <person name="Sykes S."/>
            <person name="Wortman J."/>
            <person name="Nusbaum C."/>
            <person name="Birren B."/>
        </authorList>
    </citation>
    <scope>NUCLEOTIDE SEQUENCE [LARGE SCALE GENOMIC DNA]</scope>
    <source>
        <strain evidence="10 11">ATCC 49717</strain>
    </source>
</reference>
<evidence type="ECO:0000259" key="9">
    <source>
        <dbReference type="PROSITE" id="PS50931"/>
    </source>
</evidence>
<organism evidence="10 11">
    <name type="scientific">Afipia broomeae ATCC 49717</name>
    <dbReference type="NCBI Taxonomy" id="883078"/>
    <lineage>
        <taxon>Bacteria</taxon>
        <taxon>Pseudomonadati</taxon>
        <taxon>Pseudomonadota</taxon>
        <taxon>Alphaproteobacteria</taxon>
        <taxon>Hyphomicrobiales</taxon>
        <taxon>Nitrobacteraceae</taxon>
        <taxon>Afipia</taxon>
    </lineage>
</organism>
<dbReference type="InterPro" id="IPR000847">
    <property type="entry name" value="LysR_HTH_N"/>
</dbReference>
<protein>
    <recommendedName>
        <fullName evidence="9">HTH lysR-type domain-containing protein</fullName>
    </recommendedName>
</protein>
<keyword evidence="6" id="KW-0238">DNA-binding</keyword>
<dbReference type="InterPro" id="IPR036388">
    <property type="entry name" value="WH-like_DNA-bd_sf"/>
</dbReference>
<evidence type="ECO:0000256" key="5">
    <source>
        <dbReference type="ARBA" id="ARBA00023015"/>
    </source>
</evidence>
<comment type="similarity">
    <text evidence="2">Belongs to the LysR transcriptional regulatory family.</text>
</comment>
<keyword evidence="5" id="KW-0805">Transcription regulation</keyword>
<dbReference type="CDD" id="cd08417">
    <property type="entry name" value="PBP2_Nitroaromatics_like"/>
    <property type="match status" value="1"/>
</dbReference>
<dbReference type="PANTHER" id="PTHR30118">
    <property type="entry name" value="HTH-TYPE TRANSCRIPTIONAL REGULATOR LEUO-RELATED"/>
    <property type="match status" value="1"/>
</dbReference>
<name>K8PS93_9BRAD</name>
<dbReference type="Proteomes" id="UP000001096">
    <property type="component" value="Unassembled WGS sequence"/>
</dbReference>
<sequence length="327" mass="36272">MGLASVFFQSMLRIVYIRQMNLASLDLNLLVALDALLLEANVGRAAMRIGLSQPAASHALRRLRDVLGDPLLVRTGARMELTPRAQALRAPLAQALDQVRGLFMPDEFDAARSERRFRLMMPDLAVELLMPPLMKKLDAVAPGVRIDVVPWRGPAIFTAEFARTIDMVISIGDAFKGFHRQLLCTDSDALAVRRGHPAGARLKNKETFFKARHVAVIIRGQSEDLIDTWLRSKGQERRIALVVPSYIEALHVAARTDLVAFVPRRLIAALSKQLSLTTVAPPLDPGIDEQFMFYPTRAQMDPGSIWLRTIMLGIGKSLGRIDGKAPR</sequence>
<evidence type="ECO:0000313" key="10">
    <source>
        <dbReference type="EMBL" id="EKS41213.1"/>
    </source>
</evidence>
<dbReference type="InterPro" id="IPR005119">
    <property type="entry name" value="LysR_subst-bd"/>
</dbReference>
<keyword evidence="3" id="KW-0536">Nodulation</keyword>
<keyword evidence="4" id="KW-0678">Repressor</keyword>
<evidence type="ECO:0000256" key="4">
    <source>
        <dbReference type="ARBA" id="ARBA00022491"/>
    </source>
</evidence>
<evidence type="ECO:0000256" key="7">
    <source>
        <dbReference type="ARBA" id="ARBA00023159"/>
    </source>
</evidence>
<dbReference type="Pfam" id="PF03466">
    <property type="entry name" value="LysR_substrate"/>
    <property type="match status" value="1"/>
</dbReference>
<dbReference type="SUPFAM" id="SSF46785">
    <property type="entry name" value="Winged helix' DNA-binding domain"/>
    <property type="match status" value="1"/>
</dbReference>
<keyword evidence="11" id="KW-1185">Reference proteome</keyword>
<dbReference type="PROSITE" id="PS50931">
    <property type="entry name" value="HTH_LYSR"/>
    <property type="match status" value="1"/>
</dbReference>
<evidence type="ECO:0000256" key="6">
    <source>
        <dbReference type="ARBA" id="ARBA00023125"/>
    </source>
</evidence>
<evidence type="ECO:0000313" key="11">
    <source>
        <dbReference type="Proteomes" id="UP000001096"/>
    </source>
</evidence>
<dbReference type="Gene3D" id="1.10.10.10">
    <property type="entry name" value="Winged helix-like DNA-binding domain superfamily/Winged helix DNA-binding domain"/>
    <property type="match status" value="1"/>
</dbReference>
<dbReference type="PRINTS" id="PR00039">
    <property type="entry name" value="HTHLYSR"/>
</dbReference>
<evidence type="ECO:0000256" key="3">
    <source>
        <dbReference type="ARBA" id="ARBA00022458"/>
    </source>
</evidence>
<evidence type="ECO:0000256" key="8">
    <source>
        <dbReference type="ARBA" id="ARBA00023163"/>
    </source>
</evidence>
<evidence type="ECO:0000256" key="2">
    <source>
        <dbReference type="ARBA" id="ARBA00009437"/>
    </source>
</evidence>
<dbReference type="GO" id="GO:0003700">
    <property type="term" value="F:DNA-binding transcription factor activity"/>
    <property type="evidence" value="ECO:0007669"/>
    <property type="project" value="InterPro"/>
</dbReference>
<gene>
    <name evidence="10" type="ORF">HMPREF9695_00305</name>
</gene>
<dbReference type="PANTHER" id="PTHR30118:SF6">
    <property type="entry name" value="HTH-TYPE TRANSCRIPTIONAL REGULATOR LEUO"/>
    <property type="match status" value="1"/>
</dbReference>
<keyword evidence="7" id="KW-0010">Activator</keyword>
<evidence type="ECO:0000256" key="1">
    <source>
        <dbReference type="ARBA" id="ARBA00003502"/>
    </source>
</evidence>
<dbReference type="PATRIC" id="fig|883078.3.peg.319"/>
<accession>K8PS93</accession>
<dbReference type="InterPro" id="IPR036390">
    <property type="entry name" value="WH_DNA-bd_sf"/>
</dbReference>
<dbReference type="InterPro" id="IPR050389">
    <property type="entry name" value="LysR-type_TF"/>
</dbReference>
<dbReference type="eggNOG" id="COG0583">
    <property type="taxonomic scope" value="Bacteria"/>
</dbReference>
<comment type="caution">
    <text evidence="10">The sequence shown here is derived from an EMBL/GenBank/DDBJ whole genome shotgun (WGS) entry which is preliminary data.</text>
</comment>
<dbReference type="GO" id="GO:0003677">
    <property type="term" value="F:DNA binding"/>
    <property type="evidence" value="ECO:0007669"/>
    <property type="project" value="UniProtKB-KW"/>
</dbReference>
<dbReference type="Pfam" id="PF00126">
    <property type="entry name" value="HTH_1"/>
    <property type="match status" value="1"/>
</dbReference>
<dbReference type="AlphaFoldDB" id="K8PS93"/>